<evidence type="ECO:0000313" key="7">
    <source>
        <dbReference type="EMBL" id="CUM78830.1"/>
    </source>
</evidence>
<evidence type="ECO:0000313" key="8">
    <source>
        <dbReference type="EMBL" id="NSJ80837.1"/>
    </source>
</evidence>
<name>A0A173RLG9_ANAHA</name>
<dbReference type="InterPro" id="IPR006638">
    <property type="entry name" value="Elp3/MiaA/NifB-like_rSAM"/>
</dbReference>
<dbReference type="Pfam" id="PF04055">
    <property type="entry name" value="Radical_SAM"/>
    <property type="match status" value="1"/>
</dbReference>
<dbReference type="Gene3D" id="3.20.20.70">
    <property type="entry name" value="Aldolase class I"/>
    <property type="match status" value="1"/>
</dbReference>
<comment type="cofactor">
    <cofactor evidence="1">
        <name>[4Fe-4S] cluster</name>
        <dbReference type="ChEBI" id="CHEBI:49883"/>
    </cofactor>
</comment>
<dbReference type="SFLD" id="SFLDS00029">
    <property type="entry name" value="Radical_SAM"/>
    <property type="match status" value="1"/>
</dbReference>
<dbReference type="PANTHER" id="PTHR43409">
    <property type="entry name" value="ANAEROBIC MAGNESIUM-PROTOPORPHYRIN IX MONOMETHYL ESTER CYCLASE-RELATED"/>
    <property type="match status" value="1"/>
</dbReference>
<reference evidence="8" key="3">
    <citation type="submission" date="2020-02" db="EMBL/GenBank/DDBJ databases">
        <authorList>
            <person name="Littmann E."/>
            <person name="Sorbara M."/>
        </authorList>
    </citation>
    <scope>NUCLEOTIDE SEQUENCE</scope>
    <source>
        <strain evidence="8">MSK.14.57</strain>
    </source>
</reference>
<dbReference type="Proteomes" id="UP001644750">
    <property type="component" value="Unassembled WGS sequence"/>
</dbReference>
<reference evidence="8 10" key="2">
    <citation type="journal article" date="2020" name="Cell Host Microbe">
        <title>Functional and Genomic Variation between Human-Derived Isolates of Lachnospiraceae Reveals Inter- and Intra-Species Diversity.</title>
        <authorList>
            <person name="Sorbara M.T."/>
            <person name="Littmann E.R."/>
            <person name="Fontana E."/>
            <person name="Moody T.U."/>
            <person name="Kohout C.E."/>
            <person name="Gjonbalaj M."/>
            <person name="Eaton V."/>
            <person name="Seok R."/>
            <person name="Leiner I.M."/>
            <person name="Pamer E.G."/>
        </authorList>
    </citation>
    <scope>NUCLEOTIDE SEQUENCE [LARGE SCALE GENOMIC DNA]</scope>
    <source>
        <strain evidence="8 10">MSK.14.57</strain>
    </source>
</reference>
<dbReference type="SFLD" id="SFLDG01095">
    <property type="entry name" value="Uncharacterised_Radical_SAM_Su"/>
    <property type="match status" value="1"/>
</dbReference>
<organism evidence="7 9">
    <name type="scientific">Anaerostipes hadrus</name>
    <dbReference type="NCBI Taxonomy" id="649756"/>
    <lineage>
        <taxon>Bacteria</taxon>
        <taxon>Bacillati</taxon>
        <taxon>Bacillota</taxon>
        <taxon>Clostridia</taxon>
        <taxon>Lachnospirales</taxon>
        <taxon>Lachnospiraceae</taxon>
        <taxon>Anaerostipes</taxon>
    </lineage>
</organism>
<evidence type="ECO:0000259" key="6">
    <source>
        <dbReference type="PROSITE" id="PS51918"/>
    </source>
</evidence>
<dbReference type="GO" id="GO:0051536">
    <property type="term" value="F:iron-sulfur cluster binding"/>
    <property type="evidence" value="ECO:0007669"/>
    <property type="project" value="UniProtKB-KW"/>
</dbReference>
<dbReference type="SUPFAM" id="SSF102114">
    <property type="entry name" value="Radical SAM enzymes"/>
    <property type="match status" value="1"/>
</dbReference>
<evidence type="ECO:0000256" key="3">
    <source>
        <dbReference type="ARBA" id="ARBA00022723"/>
    </source>
</evidence>
<proteinExistence type="predicted"/>
<dbReference type="SFLD" id="SFLDG01082">
    <property type="entry name" value="B12-binding_domain_containing"/>
    <property type="match status" value="1"/>
</dbReference>
<dbReference type="PROSITE" id="PS51918">
    <property type="entry name" value="RADICAL_SAM"/>
    <property type="match status" value="1"/>
</dbReference>
<feature type="domain" description="Radical SAM core" evidence="6">
    <location>
        <begin position="9"/>
        <end position="241"/>
    </location>
</feature>
<dbReference type="Proteomes" id="UP000095598">
    <property type="component" value="Unassembled WGS sequence"/>
</dbReference>
<keyword evidence="4" id="KW-0408">Iron</keyword>
<evidence type="ECO:0000256" key="4">
    <source>
        <dbReference type="ARBA" id="ARBA00023004"/>
    </source>
</evidence>
<protein>
    <submittedName>
        <fullName evidence="8">B12-binding domain-containing radical SAM protein</fullName>
    </submittedName>
    <submittedName>
        <fullName evidence="7">Coproporphyrinogen III oxidase</fullName>
    </submittedName>
</protein>
<keyword evidence="2" id="KW-0949">S-adenosyl-L-methionine</keyword>
<sequence>MRYEGMIYRPPSEAYSLIVQVTIGCSQNRCIFCSMFKEKRFRIRKVEEVLEDLQDARNKYRYVEKIFLADGDALICKMTDLEAILHFIKDQFPECKQVTLYGSPRSILMKQQEDLDKLRELGISMIYMGLESGNDEVLTYMKKGVTSQEMIEAAQKVKQAKIRLSVTAISGLGGRRLWKEHAKDTGLVLSQMKPDYIGLLTLMIEEDLPLADKIRSGEFELLNPYDILIETKEMLKYMDCPDCIFRSNHASNYVNLRGTLNQDKEAMINLLDEAIKGNVHLKSEWMRGF</sequence>
<evidence type="ECO:0000256" key="1">
    <source>
        <dbReference type="ARBA" id="ARBA00001966"/>
    </source>
</evidence>
<dbReference type="InterPro" id="IPR007197">
    <property type="entry name" value="rSAM"/>
</dbReference>
<keyword evidence="10" id="KW-1185">Reference proteome</keyword>
<evidence type="ECO:0000313" key="10">
    <source>
        <dbReference type="Proteomes" id="UP001644750"/>
    </source>
</evidence>
<dbReference type="GO" id="GO:0046872">
    <property type="term" value="F:metal ion binding"/>
    <property type="evidence" value="ECO:0007669"/>
    <property type="project" value="UniProtKB-KW"/>
</dbReference>
<dbReference type="SMART" id="SM00729">
    <property type="entry name" value="Elp3"/>
    <property type="match status" value="1"/>
</dbReference>
<dbReference type="GO" id="GO:0003824">
    <property type="term" value="F:catalytic activity"/>
    <property type="evidence" value="ECO:0007669"/>
    <property type="project" value="InterPro"/>
</dbReference>
<reference evidence="7 9" key="1">
    <citation type="submission" date="2015-09" db="EMBL/GenBank/DDBJ databases">
        <authorList>
            <consortium name="Pathogen Informatics"/>
        </authorList>
    </citation>
    <scope>NUCLEOTIDE SEQUENCE [LARGE SCALE GENOMIC DNA]</scope>
    <source>
        <strain evidence="7 9">2789STDY5608868</strain>
    </source>
</reference>
<evidence type="ECO:0000256" key="2">
    <source>
        <dbReference type="ARBA" id="ARBA00022691"/>
    </source>
</evidence>
<keyword evidence="5" id="KW-0411">Iron-sulfur</keyword>
<dbReference type="InterPro" id="IPR051198">
    <property type="entry name" value="BchE-like"/>
</dbReference>
<dbReference type="RefSeq" id="WP_009265100.1">
    <property type="nucleotide sequence ID" value="NZ_CACRSX010000006.1"/>
</dbReference>
<keyword evidence="3" id="KW-0479">Metal-binding</keyword>
<evidence type="ECO:0000313" key="9">
    <source>
        <dbReference type="Proteomes" id="UP000095598"/>
    </source>
</evidence>
<dbReference type="EMBL" id="CYXT01000003">
    <property type="protein sequence ID" value="CUM78830.1"/>
    <property type="molecule type" value="Genomic_DNA"/>
</dbReference>
<dbReference type="CDD" id="cd01335">
    <property type="entry name" value="Radical_SAM"/>
    <property type="match status" value="1"/>
</dbReference>
<dbReference type="PANTHER" id="PTHR43409:SF4">
    <property type="entry name" value="RADICAL SAM SUPERFAMILY PROTEIN"/>
    <property type="match status" value="1"/>
</dbReference>
<gene>
    <name evidence="7" type="ORF">ERS852425_00607</name>
    <name evidence="8" type="ORF">G5A72_14885</name>
</gene>
<dbReference type="InterPro" id="IPR058240">
    <property type="entry name" value="rSAM_sf"/>
</dbReference>
<accession>A0A173RLG9</accession>
<evidence type="ECO:0000256" key="5">
    <source>
        <dbReference type="ARBA" id="ARBA00023014"/>
    </source>
</evidence>
<dbReference type="AlphaFoldDB" id="A0A173RLG9"/>
<dbReference type="EMBL" id="JAAITB010000042">
    <property type="protein sequence ID" value="NSJ80837.1"/>
    <property type="molecule type" value="Genomic_DNA"/>
</dbReference>
<dbReference type="PROSITE" id="PS51257">
    <property type="entry name" value="PROKAR_LIPOPROTEIN"/>
    <property type="match status" value="1"/>
</dbReference>
<dbReference type="InterPro" id="IPR013785">
    <property type="entry name" value="Aldolase_TIM"/>
</dbReference>